<evidence type="ECO:0000256" key="1">
    <source>
        <dbReference type="SAM" id="MobiDB-lite"/>
    </source>
</evidence>
<proteinExistence type="predicted"/>
<dbReference type="EMBL" id="SDMP01000013">
    <property type="protein sequence ID" value="RYR22415.1"/>
    <property type="molecule type" value="Genomic_DNA"/>
</dbReference>
<dbReference type="AlphaFoldDB" id="A0A445A7S0"/>
<keyword evidence="2" id="KW-0472">Membrane</keyword>
<evidence type="ECO:0000313" key="4">
    <source>
        <dbReference type="Proteomes" id="UP000289738"/>
    </source>
</evidence>
<organism evidence="3 4">
    <name type="scientific">Arachis hypogaea</name>
    <name type="common">Peanut</name>
    <dbReference type="NCBI Taxonomy" id="3818"/>
    <lineage>
        <taxon>Eukaryota</taxon>
        <taxon>Viridiplantae</taxon>
        <taxon>Streptophyta</taxon>
        <taxon>Embryophyta</taxon>
        <taxon>Tracheophyta</taxon>
        <taxon>Spermatophyta</taxon>
        <taxon>Magnoliopsida</taxon>
        <taxon>eudicotyledons</taxon>
        <taxon>Gunneridae</taxon>
        <taxon>Pentapetalae</taxon>
        <taxon>rosids</taxon>
        <taxon>fabids</taxon>
        <taxon>Fabales</taxon>
        <taxon>Fabaceae</taxon>
        <taxon>Papilionoideae</taxon>
        <taxon>50 kb inversion clade</taxon>
        <taxon>dalbergioids sensu lato</taxon>
        <taxon>Dalbergieae</taxon>
        <taxon>Pterocarpus clade</taxon>
        <taxon>Arachis</taxon>
    </lineage>
</organism>
<protein>
    <submittedName>
        <fullName evidence="3">Uncharacterized protein</fullName>
    </submittedName>
</protein>
<accession>A0A445A7S0</accession>
<feature type="transmembrane region" description="Helical" evidence="2">
    <location>
        <begin position="163"/>
        <end position="181"/>
    </location>
</feature>
<gene>
    <name evidence="3" type="ORF">Ahy_B03g067696</name>
</gene>
<comment type="caution">
    <text evidence="3">The sequence shown here is derived from an EMBL/GenBank/DDBJ whole genome shotgun (WGS) entry which is preliminary data.</text>
</comment>
<dbReference type="PANTHER" id="PTHR36794:SF1">
    <property type="entry name" value="TRANSMEMBRANE PROTEIN"/>
    <property type="match status" value="1"/>
</dbReference>
<evidence type="ECO:0000256" key="2">
    <source>
        <dbReference type="SAM" id="Phobius"/>
    </source>
</evidence>
<dbReference type="PANTHER" id="PTHR36794">
    <property type="entry name" value="TRANSMEMBRANE PROTEIN"/>
    <property type="match status" value="1"/>
</dbReference>
<keyword evidence="2" id="KW-1133">Transmembrane helix</keyword>
<sequence length="551" mass="62979">MHLSESMVNQPQATSSATPVQNTEDQVASASSTVNLIDSLQKQYLKIKENAETYPYVWASYIVVYGGFGLWTAYRWKKLRKTEDRVKNLQEKLRKLVETEEYAISTSTKVSESMVNQPQATSSATPVQNTEDQVASASSTVNLIYSLQKQYLKIKENAETYPYVWASYIVVYDGFGLWTAYRWKKLRKTEDRVKNLQEKLRKLVETEEYAISTSTKVSESMVNQPQATSSATPVQNTEDQVASASSTVNLIYSLQKQYLKIKENAETYPYVWASYIVVYDGFGLWTAYRWKKLRKTEDRVKNLQEKLRKLVETEEYAISTSTKVSESMVNQPQATSSATPVQNTEDQVASASSTVNLIDSLQKQYLKIKENAETYPYVWASYIVVYGGFGLWTAYRWKKLRKTEDRVKNLQEKLRKLVETEEYAISTSTKVSESMVNQPQATSSATPVQNTEDQVASASSTVNLIDSLQKQYLKIKENAETYPYVWASYIVVYGGFGLWTAYRWKKLRKTEDRVKNLQEKLRKLVETEEYAISTSTKVVEKGSTSSETPSK</sequence>
<name>A0A445A7S0_ARAHY</name>
<keyword evidence="4" id="KW-1185">Reference proteome</keyword>
<reference evidence="3 4" key="1">
    <citation type="submission" date="2019-01" db="EMBL/GenBank/DDBJ databases">
        <title>Sequencing of cultivated peanut Arachis hypogaea provides insights into genome evolution and oil improvement.</title>
        <authorList>
            <person name="Chen X."/>
        </authorList>
    </citation>
    <scope>NUCLEOTIDE SEQUENCE [LARGE SCALE GENOMIC DNA]</scope>
    <source>
        <strain evidence="4">cv. Fuhuasheng</strain>
        <tissue evidence="3">Leaves</tissue>
    </source>
</reference>
<evidence type="ECO:0000313" key="3">
    <source>
        <dbReference type="EMBL" id="RYR22415.1"/>
    </source>
</evidence>
<dbReference type="STRING" id="3818.A0A445A7S0"/>
<feature type="transmembrane region" description="Helical" evidence="2">
    <location>
        <begin position="270"/>
        <end position="288"/>
    </location>
</feature>
<feature type="transmembrane region" description="Helical" evidence="2">
    <location>
        <begin position="56"/>
        <end position="74"/>
    </location>
</feature>
<feature type="transmembrane region" description="Helical" evidence="2">
    <location>
        <begin position="377"/>
        <end position="395"/>
    </location>
</feature>
<feature type="region of interest" description="Disordered" evidence="1">
    <location>
        <begin position="1"/>
        <end position="25"/>
    </location>
</feature>
<dbReference type="Proteomes" id="UP000289738">
    <property type="component" value="Chromosome B03"/>
</dbReference>
<keyword evidence="2" id="KW-0812">Transmembrane</keyword>
<feature type="transmembrane region" description="Helical" evidence="2">
    <location>
        <begin position="484"/>
        <end position="502"/>
    </location>
</feature>